<keyword evidence="1 7" id="KW-0723">Serine/threonine-protein kinase</keyword>
<evidence type="ECO:0000256" key="7">
    <source>
        <dbReference type="HAMAP-Rule" id="MF_00637"/>
    </source>
</evidence>
<evidence type="ECO:0000313" key="9">
    <source>
        <dbReference type="EMBL" id="HIQ83144.1"/>
    </source>
</evidence>
<keyword evidence="6 7" id="KW-0749">Sporulation</keyword>
<evidence type="ECO:0000256" key="4">
    <source>
        <dbReference type="ARBA" id="ARBA00022777"/>
    </source>
</evidence>
<evidence type="ECO:0000256" key="1">
    <source>
        <dbReference type="ARBA" id="ARBA00022527"/>
    </source>
</evidence>
<dbReference type="NCBIfam" id="TIGR01925">
    <property type="entry name" value="spIIAB"/>
    <property type="match status" value="1"/>
</dbReference>
<dbReference type="GO" id="GO:0004674">
    <property type="term" value="F:protein serine/threonine kinase activity"/>
    <property type="evidence" value="ECO:0007669"/>
    <property type="project" value="UniProtKB-KW"/>
</dbReference>
<comment type="caution">
    <text evidence="9">The sequence shown here is derived from an EMBL/GenBank/DDBJ whole genome shotgun (WGS) entry which is preliminary data.</text>
</comment>
<comment type="catalytic activity">
    <reaction evidence="7">
        <text>L-threonyl-[protein] + ATP = O-phospho-L-threonyl-[protein] + ADP + H(+)</text>
        <dbReference type="Rhea" id="RHEA:46608"/>
        <dbReference type="Rhea" id="RHEA-COMP:11060"/>
        <dbReference type="Rhea" id="RHEA-COMP:11605"/>
        <dbReference type="ChEBI" id="CHEBI:15378"/>
        <dbReference type="ChEBI" id="CHEBI:30013"/>
        <dbReference type="ChEBI" id="CHEBI:30616"/>
        <dbReference type="ChEBI" id="CHEBI:61977"/>
        <dbReference type="ChEBI" id="CHEBI:456216"/>
        <dbReference type="EC" id="2.7.11.1"/>
    </reaction>
</comment>
<reference evidence="9" key="2">
    <citation type="journal article" date="2021" name="PeerJ">
        <title>Extensive microbial diversity within the chicken gut microbiome revealed by metagenomics and culture.</title>
        <authorList>
            <person name="Gilroy R."/>
            <person name="Ravi A."/>
            <person name="Getino M."/>
            <person name="Pursley I."/>
            <person name="Horton D.L."/>
            <person name="Alikhan N.F."/>
            <person name="Baker D."/>
            <person name="Gharbi K."/>
            <person name="Hall N."/>
            <person name="Watson M."/>
            <person name="Adriaenssens E.M."/>
            <person name="Foster-Nyarko E."/>
            <person name="Jarju S."/>
            <person name="Secka A."/>
            <person name="Antonio M."/>
            <person name="Oren A."/>
            <person name="Chaudhuri R.R."/>
            <person name="La Ragione R."/>
            <person name="Hildebrand F."/>
            <person name="Pallen M.J."/>
        </authorList>
    </citation>
    <scope>NUCLEOTIDE SEQUENCE</scope>
    <source>
        <strain evidence="9">ChiSjej6B24-2974</strain>
    </source>
</reference>
<dbReference type="GO" id="GO:0030436">
    <property type="term" value="P:asexual sporulation"/>
    <property type="evidence" value="ECO:0007669"/>
    <property type="project" value="UniProtKB-UniRule"/>
</dbReference>
<evidence type="ECO:0000256" key="2">
    <source>
        <dbReference type="ARBA" id="ARBA00022679"/>
    </source>
</evidence>
<dbReference type="SUPFAM" id="SSF55874">
    <property type="entry name" value="ATPase domain of HSP90 chaperone/DNA topoisomerase II/histidine kinase"/>
    <property type="match status" value="1"/>
</dbReference>
<keyword evidence="4 7" id="KW-0418">Kinase</keyword>
<dbReference type="InterPro" id="IPR010194">
    <property type="entry name" value="Anti-sigma_F"/>
</dbReference>
<dbReference type="HAMAP" id="MF_00637">
    <property type="entry name" value="Anti_sigma_F"/>
    <property type="match status" value="1"/>
</dbReference>
<dbReference type="InterPro" id="IPR003594">
    <property type="entry name" value="HATPase_dom"/>
</dbReference>
<reference evidence="9" key="1">
    <citation type="submission" date="2020-10" db="EMBL/GenBank/DDBJ databases">
        <authorList>
            <person name="Gilroy R."/>
        </authorList>
    </citation>
    <scope>NUCLEOTIDE SEQUENCE</scope>
    <source>
        <strain evidence="9">ChiSjej6B24-2974</strain>
    </source>
</reference>
<sequence>MKNEMRLDFPAAGKNESFARLVISAFILPLNPTLEELSDVKTAVSEAVTNAIVHGYGGEEGTVRLHATLYEDDTLRVDVIDAGRGIENIELARTPFFTTCDDDAERSGMGFTVMESFMDEVRVTSKIGRGTTVRLEKRLRACDAQDARRA</sequence>
<evidence type="ECO:0000259" key="8">
    <source>
        <dbReference type="SMART" id="SM00387"/>
    </source>
</evidence>
<proteinExistence type="inferred from homology"/>
<comment type="similarity">
    <text evidence="7">Belongs to the anti-sigma-factor family.</text>
</comment>
<dbReference type="GO" id="GO:0042174">
    <property type="term" value="P:negative regulation of sporulation resulting in formation of a cellular spore"/>
    <property type="evidence" value="ECO:0007669"/>
    <property type="project" value="InterPro"/>
</dbReference>
<comment type="function">
    <text evidence="7">Binds to sigma F and blocks its ability to form an RNA polymerase holoenzyme (E-sigma F). Phosphorylates SpoIIAA on a serine residue. This phosphorylation may enable SpoIIAA to act as an anti-anti-sigma factor that counteracts SpoIIAB and thus releases sigma F from inhibition.</text>
</comment>
<dbReference type="InterPro" id="IPR050267">
    <property type="entry name" value="Anti-sigma-factor_SerPK"/>
</dbReference>
<evidence type="ECO:0000256" key="5">
    <source>
        <dbReference type="ARBA" id="ARBA00022840"/>
    </source>
</evidence>
<dbReference type="GO" id="GO:0016989">
    <property type="term" value="F:sigma factor antagonist activity"/>
    <property type="evidence" value="ECO:0007669"/>
    <property type="project" value="InterPro"/>
</dbReference>
<dbReference type="Pfam" id="PF13581">
    <property type="entry name" value="HATPase_c_2"/>
    <property type="match status" value="1"/>
</dbReference>
<dbReference type="SMART" id="SM00387">
    <property type="entry name" value="HATPase_c"/>
    <property type="match status" value="1"/>
</dbReference>
<keyword evidence="5 7" id="KW-0067">ATP-binding</keyword>
<feature type="domain" description="Histidine kinase/HSP90-like ATPase" evidence="8">
    <location>
        <begin position="35"/>
        <end position="141"/>
    </location>
</feature>
<dbReference type="InterPro" id="IPR036890">
    <property type="entry name" value="HATPase_C_sf"/>
</dbReference>
<gene>
    <name evidence="7" type="primary">spoIIAB</name>
    <name evidence="9" type="ORF">IAA52_08575</name>
</gene>
<evidence type="ECO:0000313" key="10">
    <source>
        <dbReference type="Proteomes" id="UP000824260"/>
    </source>
</evidence>
<comment type="catalytic activity">
    <reaction evidence="7">
        <text>L-seryl-[protein] + ATP = O-phospho-L-seryl-[protein] + ADP + H(+)</text>
        <dbReference type="Rhea" id="RHEA:17989"/>
        <dbReference type="Rhea" id="RHEA-COMP:9863"/>
        <dbReference type="Rhea" id="RHEA-COMP:11604"/>
        <dbReference type="ChEBI" id="CHEBI:15378"/>
        <dbReference type="ChEBI" id="CHEBI:29999"/>
        <dbReference type="ChEBI" id="CHEBI:30616"/>
        <dbReference type="ChEBI" id="CHEBI:83421"/>
        <dbReference type="ChEBI" id="CHEBI:456216"/>
        <dbReference type="EC" id="2.7.11.1"/>
    </reaction>
</comment>
<dbReference type="EC" id="2.7.11.1" evidence="7"/>
<keyword evidence="3 7" id="KW-0547">Nucleotide-binding</keyword>
<accession>A0A9D0ZPM3</accession>
<dbReference type="EMBL" id="DVFZ01000085">
    <property type="protein sequence ID" value="HIQ83144.1"/>
    <property type="molecule type" value="Genomic_DNA"/>
</dbReference>
<protein>
    <recommendedName>
        <fullName evidence="7">Anti-sigma F factor</fullName>
        <ecNumber evidence="7">2.7.11.1</ecNumber>
    </recommendedName>
    <alternativeName>
        <fullName evidence="7">Stage II sporulation protein AB</fullName>
    </alternativeName>
</protein>
<name>A0A9D0ZPM3_9FIRM</name>
<dbReference type="GO" id="GO:0030435">
    <property type="term" value="P:sporulation resulting in formation of a cellular spore"/>
    <property type="evidence" value="ECO:0007669"/>
    <property type="project" value="UniProtKB-KW"/>
</dbReference>
<dbReference type="AlphaFoldDB" id="A0A9D0ZPM3"/>
<dbReference type="PANTHER" id="PTHR35526:SF3">
    <property type="entry name" value="ANTI-SIGMA-F FACTOR RSBW"/>
    <property type="match status" value="1"/>
</dbReference>
<dbReference type="Proteomes" id="UP000824260">
    <property type="component" value="Unassembled WGS sequence"/>
</dbReference>
<evidence type="ECO:0000256" key="6">
    <source>
        <dbReference type="ARBA" id="ARBA00022969"/>
    </source>
</evidence>
<keyword evidence="2 7" id="KW-0808">Transferase</keyword>
<dbReference type="Gene3D" id="3.30.565.10">
    <property type="entry name" value="Histidine kinase-like ATPase, C-terminal domain"/>
    <property type="match status" value="1"/>
</dbReference>
<dbReference type="GO" id="GO:0005524">
    <property type="term" value="F:ATP binding"/>
    <property type="evidence" value="ECO:0007669"/>
    <property type="project" value="UniProtKB-KW"/>
</dbReference>
<organism evidence="9 10">
    <name type="scientific">Candidatus Pullichristensenella stercorigallinarum</name>
    <dbReference type="NCBI Taxonomy" id="2840909"/>
    <lineage>
        <taxon>Bacteria</taxon>
        <taxon>Bacillati</taxon>
        <taxon>Bacillota</taxon>
        <taxon>Clostridia</taxon>
        <taxon>Candidatus Pullichristensenella</taxon>
    </lineage>
</organism>
<evidence type="ECO:0000256" key="3">
    <source>
        <dbReference type="ARBA" id="ARBA00022741"/>
    </source>
</evidence>
<dbReference type="PANTHER" id="PTHR35526">
    <property type="entry name" value="ANTI-SIGMA-F FACTOR RSBW-RELATED"/>
    <property type="match status" value="1"/>
</dbReference>